<dbReference type="Gene3D" id="2.20.25.10">
    <property type="match status" value="1"/>
</dbReference>
<keyword evidence="2" id="KW-1185">Reference proteome</keyword>
<accession>A0A5Q2QCA9</accession>
<name>A0A5Q2QCA9_9GAMM</name>
<dbReference type="PANTHER" id="PTHR33505">
    <property type="entry name" value="ZGC:162634"/>
    <property type="match status" value="1"/>
</dbReference>
<dbReference type="InterPro" id="IPR005651">
    <property type="entry name" value="Trm112-like"/>
</dbReference>
<gene>
    <name evidence="1" type="ORF">GH975_03310</name>
</gene>
<evidence type="ECO:0000313" key="1">
    <source>
        <dbReference type="EMBL" id="QGG79646.1"/>
    </source>
</evidence>
<organism evidence="1 2">
    <name type="scientific">Litorivicinus lipolyticus</name>
    <dbReference type="NCBI Taxonomy" id="418701"/>
    <lineage>
        <taxon>Bacteria</taxon>
        <taxon>Pseudomonadati</taxon>
        <taxon>Pseudomonadota</taxon>
        <taxon>Gammaproteobacteria</taxon>
        <taxon>Oceanospirillales</taxon>
        <taxon>Litorivicinaceae</taxon>
        <taxon>Litorivicinus</taxon>
    </lineage>
</organism>
<proteinExistence type="predicted"/>
<sequence>MIDPNVLALLVCPISGGPLTYNPLTESLDSEQAGVRFPIVNGIPHLLESAATALD</sequence>
<dbReference type="PANTHER" id="PTHR33505:SF4">
    <property type="entry name" value="PROTEIN PREY, MITOCHONDRIAL"/>
    <property type="match status" value="1"/>
</dbReference>
<dbReference type="AlphaFoldDB" id="A0A5Q2QCA9"/>
<reference evidence="1 2" key="1">
    <citation type="submission" date="2019-11" db="EMBL/GenBank/DDBJ databases">
        <authorList>
            <person name="Khan S.A."/>
            <person name="Jeon C.O."/>
            <person name="Chun B.H."/>
        </authorList>
    </citation>
    <scope>NUCLEOTIDE SEQUENCE [LARGE SCALE GENOMIC DNA]</scope>
    <source>
        <strain evidence="1 2">IMCC 1097</strain>
    </source>
</reference>
<dbReference type="KEGG" id="llp:GH975_03310"/>
<dbReference type="SUPFAM" id="SSF158997">
    <property type="entry name" value="Trm112p-like"/>
    <property type="match status" value="1"/>
</dbReference>
<dbReference type="OrthoDB" id="9812205at2"/>
<dbReference type="Pfam" id="PF03966">
    <property type="entry name" value="Trm112p"/>
    <property type="match status" value="1"/>
</dbReference>
<evidence type="ECO:0000313" key="2">
    <source>
        <dbReference type="Proteomes" id="UP000388235"/>
    </source>
</evidence>
<dbReference type="RefSeq" id="WP_153713150.1">
    <property type="nucleotide sequence ID" value="NZ_CP045871.1"/>
</dbReference>
<dbReference type="Proteomes" id="UP000388235">
    <property type="component" value="Chromosome"/>
</dbReference>
<dbReference type="EMBL" id="CP045871">
    <property type="protein sequence ID" value="QGG79646.1"/>
    <property type="molecule type" value="Genomic_DNA"/>
</dbReference>
<protein>
    <submittedName>
        <fullName evidence="1">Trm112 family protein</fullName>
    </submittedName>
</protein>